<keyword evidence="4" id="KW-0456">Lyase</keyword>
<reference evidence="4 5" key="1">
    <citation type="submission" date="2017-09" db="EMBL/GenBank/DDBJ databases">
        <title>SPAdes assembly of the Mesoplasma lactucae genome.</title>
        <authorList>
            <person name="Knight T.F."/>
            <person name="Rubinstein R."/>
            <person name="Citino T."/>
        </authorList>
    </citation>
    <scope>NUCLEOTIDE SEQUENCE [LARGE SCALE GENOMIC DNA]</scope>
    <source>
        <strain evidence="4 5">831-C4</strain>
    </source>
</reference>
<sequence>MKITKKAMAGSVESGDILVTLEPSTTDKLDIVLTSTFDKQYHKNILDVAEQQLAALNITSGKVILNDQGALPGAIRARIITAVDRMGDAQ</sequence>
<keyword evidence="2" id="KW-0963">Cytoplasm</keyword>
<dbReference type="Pfam" id="PF06857">
    <property type="entry name" value="ACP"/>
    <property type="match status" value="1"/>
</dbReference>
<evidence type="ECO:0000256" key="2">
    <source>
        <dbReference type="ARBA" id="ARBA00022490"/>
    </source>
</evidence>
<evidence type="ECO:0000313" key="5">
    <source>
        <dbReference type="Proteomes" id="UP000232227"/>
    </source>
</evidence>
<dbReference type="EMBL" id="CP023668">
    <property type="protein sequence ID" value="ATG97745.1"/>
    <property type="molecule type" value="Genomic_DNA"/>
</dbReference>
<name>A0A291IS33_9MOLU</name>
<evidence type="ECO:0000256" key="1">
    <source>
        <dbReference type="ARBA" id="ARBA00004496"/>
    </source>
</evidence>
<proteinExistence type="predicted"/>
<dbReference type="InterPro" id="IPR023439">
    <property type="entry name" value="Mal_deCO2ase/Cit_lyase_ACP"/>
</dbReference>
<accession>A0A291IS33</accession>
<evidence type="ECO:0000256" key="3">
    <source>
        <dbReference type="ARBA" id="ARBA00022553"/>
    </source>
</evidence>
<dbReference type="InterPro" id="IPR006495">
    <property type="entry name" value="CitD"/>
</dbReference>
<dbReference type="GO" id="GO:0016829">
    <property type="term" value="F:lyase activity"/>
    <property type="evidence" value="ECO:0007669"/>
    <property type="project" value="UniProtKB-KW"/>
</dbReference>
<dbReference type="KEGG" id="mlac:CP520_03345"/>
<dbReference type="Proteomes" id="UP000232227">
    <property type="component" value="Chromosome"/>
</dbReference>
<evidence type="ECO:0000313" key="4">
    <source>
        <dbReference type="EMBL" id="ATG97745.1"/>
    </source>
</evidence>
<gene>
    <name evidence="4" type="primary">citD</name>
    <name evidence="4" type="ORF">CP520_03345</name>
</gene>
<dbReference type="AlphaFoldDB" id="A0A291IS33"/>
<protein>
    <submittedName>
        <fullName evidence="4">Citrate lyase acyl carrier protein</fullName>
    </submittedName>
</protein>
<dbReference type="NCBIfam" id="NF009726">
    <property type="entry name" value="PRK13253.1"/>
    <property type="match status" value="1"/>
</dbReference>
<dbReference type="NCBIfam" id="TIGR01608">
    <property type="entry name" value="citD"/>
    <property type="match status" value="1"/>
</dbReference>
<dbReference type="RefSeq" id="WP_096863033.1">
    <property type="nucleotide sequence ID" value="NZ_CP023668.1"/>
</dbReference>
<dbReference type="GO" id="GO:0005737">
    <property type="term" value="C:cytoplasm"/>
    <property type="evidence" value="ECO:0007669"/>
    <property type="project" value="UniProtKB-SubCell"/>
</dbReference>
<keyword evidence="5" id="KW-1185">Reference proteome</keyword>
<keyword evidence="3" id="KW-0597">Phosphoprotein</keyword>
<dbReference type="OrthoDB" id="1120942at2"/>
<organism evidence="4 5">
    <name type="scientific">Mesoplasma lactucae ATCC 49193</name>
    <dbReference type="NCBI Taxonomy" id="81460"/>
    <lineage>
        <taxon>Bacteria</taxon>
        <taxon>Bacillati</taxon>
        <taxon>Mycoplasmatota</taxon>
        <taxon>Mollicutes</taxon>
        <taxon>Entomoplasmatales</taxon>
        <taxon>Entomoplasmataceae</taxon>
        <taxon>Mesoplasma</taxon>
    </lineage>
</organism>
<comment type="subcellular location">
    <subcellularLocation>
        <location evidence="1">Cytoplasm</location>
    </subcellularLocation>
</comment>